<sequence>MDVTNGLARICEFLSNVGNDVSQLLPALSVAEHAGNTPGIYLGLLREDRAV</sequence>
<reference evidence="1 2" key="1">
    <citation type="journal article" date="2021" name="Int. J. Syst. Evol. Microbiol.">
        <title>Reticulibacter mediterranei gen. nov., sp. nov., within the new family Reticulibacteraceae fam. nov., and Ktedonospora formicarum gen. nov., sp. nov., Ktedonobacter robiniae sp. nov., Dictyobacter formicarum sp. nov. and Dictyobacter arantiisoli sp. nov., belonging to the class Ktedonobacteria.</title>
        <authorList>
            <person name="Yabe S."/>
            <person name="Zheng Y."/>
            <person name="Wang C.M."/>
            <person name="Sakai Y."/>
            <person name="Abe K."/>
            <person name="Yokota A."/>
            <person name="Donadio S."/>
            <person name="Cavaletti L."/>
            <person name="Monciardini P."/>
        </authorList>
    </citation>
    <scope>NUCLEOTIDE SEQUENCE [LARGE SCALE GENOMIC DNA]</scope>
    <source>
        <strain evidence="1 2">SOSP1-30</strain>
    </source>
</reference>
<organism evidence="1 2">
    <name type="scientific">Ktedonobacter robiniae</name>
    <dbReference type="NCBI Taxonomy" id="2778365"/>
    <lineage>
        <taxon>Bacteria</taxon>
        <taxon>Bacillati</taxon>
        <taxon>Chloroflexota</taxon>
        <taxon>Ktedonobacteria</taxon>
        <taxon>Ktedonobacterales</taxon>
        <taxon>Ktedonobacteraceae</taxon>
        <taxon>Ktedonobacter</taxon>
    </lineage>
</organism>
<evidence type="ECO:0000313" key="2">
    <source>
        <dbReference type="Proteomes" id="UP000654345"/>
    </source>
</evidence>
<dbReference type="Proteomes" id="UP000654345">
    <property type="component" value="Unassembled WGS sequence"/>
</dbReference>
<comment type="caution">
    <text evidence="1">The sequence shown here is derived from an EMBL/GenBank/DDBJ whole genome shotgun (WGS) entry which is preliminary data.</text>
</comment>
<name>A0ABQ3UU12_9CHLR</name>
<proteinExistence type="predicted"/>
<keyword evidence="2" id="KW-1185">Reference proteome</keyword>
<dbReference type="EMBL" id="BNJG01000002">
    <property type="protein sequence ID" value="GHO56183.1"/>
    <property type="molecule type" value="Genomic_DNA"/>
</dbReference>
<protein>
    <submittedName>
        <fullName evidence="1">Uncharacterized protein</fullName>
    </submittedName>
</protein>
<gene>
    <name evidence="1" type="ORF">KSB_46580</name>
</gene>
<evidence type="ECO:0000313" key="1">
    <source>
        <dbReference type="EMBL" id="GHO56183.1"/>
    </source>
</evidence>
<accession>A0ABQ3UU12</accession>